<protein>
    <submittedName>
        <fullName evidence="7">Putative exported isomerase</fullName>
    </submittedName>
</protein>
<comment type="cofactor">
    <cofactor evidence="1">
        <name>Mg(2+)</name>
        <dbReference type="ChEBI" id="CHEBI:18420"/>
    </cofactor>
</comment>
<sequence length="344" mass="37112">MDSVVEAHLPALHEVGPESFDLVHGVRQLLRGGKRLRALFMCAGYGFGPGACPQAAVRASAAMEFFQAAALLHDDVMDHSDTRRGQPTLHRALEQHHRDRHWIGDPASFGVAGAILGGNLCLVWCDDAFARSGLPAAEQLRARPAFDTMRSQLMAGQFLDVLVAHRGWTNLNVTEQVQQSRRISIFKSALYSVEQPLLIGALAAGAAPEVRERLSVYGRAIGEAFQLRDDLLGVFGDPEVTGKPAGDDIAEGKRTSLIAWGLHLATPADAQALSEALGHPQVTPEQVQHAREVLTQCGAVDRVEALISQLHGDATAAIAPLLETFPEPWERLTALGQLSVERTS</sequence>
<keyword evidence="3 6" id="KW-0808">Transferase</keyword>
<dbReference type="PROSITE" id="PS00444">
    <property type="entry name" value="POLYPRENYL_SYNTHASE_2"/>
    <property type="match status" value="1"/>
</dbReference>
<keyword evidence="7" id="KW-0413">Isomerase</keyword>
<keyword evidence="8" id="KW-1185">Reference proteome</keyword>
<evidence type="ECO:0000256" key="6">
    <source>
        <dbReference type="RuleBase" id="RU004466"/>
    </source>
</evidence>
<dbReference type="PANTHER" id="PTHR12001">
    <property type="entry name" value="GERANYLGERANYL PYROPHOSPHATE SYNTHASE"/>
    <property type="match status" value="1"/>
</dbReference>
<evidence type="ECO:0000256" key="4">
    <source>
        <dbReference type="ARBA" id="ARBA00022723"/>
    </source>
</evidence>
<dbReference type="SUPFAM" id="SSF48576">
    <property type="entry name" value="Terpenoid synthases"/>
    <property type="match status" value="1"/>
</dbReference>
<dbReference type="SFLD" id="SFLDS00005">
    <property type="entry name" value="Isoprenoid_Synthase_Type_I"/>
    <property type="match status" value="1"/>
</dbReference>
<dbReference type="OrthoDB" id="6921389at2759"/>
<dbReference type="STRING" id="55544.A0A4D9DIT7"/>
<dbReference type="Gene3D" id="1.10.600.10">
    <property type="entry name" value="Farnesyl Diphosphate Synthase"/>
    <property type="match status" value="1"/>
</dbReference>
<reference evidence="7 8" key="1">
    <citation type="submission" date="2019-04" db="EMBL/GenBank/DDBJ databases">
        <title>Draft genome of the big-headed turtle Platysternon megacephalum.</title>
        <authorList>
            <person name="Gong S."/>
        </authorList>
    </citation>
    <scope>NUCLEOTIDE SEQUENCE [LARGE SCALE GENOMIC DNA]</scope>
    <source>
        <strain evidence="7">DO16091913</strain>
        <tissue evidence="7">Muscle</tissue>
    </source>
</reference>
<gene>
    <name evidence="7" type="ORF">DR999_PMT23812</name>
</gene>
<dbReference type="PROSITE" id="PS00723">
    <property type="entry name" value="POLYPRENYL_SYNTHASE_1"/>
    <property type="match status" value="1"/>
</dbReference>
<reference evidence="7 8" key="2">
    <citation type="submission" date="2019-04" db="EMBL/GenBank/DDBJ databases">
        <title>The genome sequence of big-headed turtle.</title>
        <authorList>
            <person name="Gong S."/>
        </authorList>
    </citation>
    <scope>NUCLEOTIDE SEQUENCE [LARGE SCALE GENOMIC DNA]</scope>
    <source>
        <strain evidence="7">DO16091913</strain>
        <tissue evidence="7">Muscle</tissue>
    </source>
</reference>
<evidence type="ECO:0000256" key="3">
    <source>
        <dbReference type="ARBA" id="ARBA00022679"/>
    </source>
</evidence>
<keyword evidence="5" id="KW-0460">Magnesium</keyword>
<comment type="caution">
    <text evidence="7">The sequence shown here is derived from an EMBL/GenBank/DDBJ whole genome shotgun (WGS) entry which is preliminary data.</text>
</comment>
<evidence type="ECO:0000313" key="8">
    <source>
        <dbReference type="Proteomes" id="UP000297703"/>
    </source>
</evidence>
<accession>A0A4D9DIT7</accession>
<dbReference type="GO" id="GO:0008299">
    <property type="term" value="P:isoprenoid biosynthetic process"/>
    <property type="evidence" value="ECO:0007669"/>
    <property type="project" value="InterPro"/>
</dbReference>
<evidence type="ECO:0000256" key="5">
    <source>
        <dbReference type="ARBA" id="ARBA00022842"/>
    </source>
</evidence>
<evidence type="ECO:0000256" key="1">
    <source>
        <dbReference type="ARBA" id="ARBA00001946"/>
    </source>
</evidence>
<dbReference type="InterPro" id="IPR033749">
    <property type="entry name" value="Polyprenyl_synt_CS"/>
</dbReference>
<name>A0A4D9DIT7_9SAUR</name>
<dbReference type="AlphaFoldDB" id="A0A4D9DIT7"/>
<dbReference type="EMBL" id="QXTE01022191">
    <property type="protein sequence ID" value="TFJ94912.1"/>
    <property type="molecule type" value="Genomic_DNA"/>
</dbReference>
<dbReference type="InterPro" id="IPR000092">
    <property type="entry name" value="Polyprenyl_synt"/>
</dbReference>
<dbReference type="Pfam" id="PF00348">
    <property type="entry name" value="polyprenyl_synt"/>
    <property type="match status" value="1"/>
</dbReference>
<dbReference type="GO" id="GO:0046872">
    <property type="term" value="F:metal ion binding"/>
    <property type="evidence" value="ECO:0007669"/>
    <property type="project" value="UniProtKB-KW"/>
</dbReference>
<dbReference type="Proteomes" id="UP000297703">
    <property type="component" value="Unassembled WGS sequence"/>
</dbReference>
<keyword evidence="4" id="KW-0479">Metal-binding</keyword>
<comment type="similarity">
    <text evidence="2 6">Belongs to the FPP/GGPP synthase family.</text>
</comment>
<proteinExistence type="inferred from homology"/>
<dbReference type="InterPro" id="IPR008949">
    <property type="entry name" value="Isoprenoid_synthase_dom_sf"/>
</dbReference>
<evidence type="ECO:0000313" key="7">
    <source>
        <dbReference type="EMBL" id="TFJ94912.1"/>
    </source>
</evidence>
<dbReference type="CDD" id="cd00685">
    <property type="entry name" value="Trans_IPPS_HT"/>
    <property type="match status" value="1"/>
</dbReference>
<organism evidence="7 8">
    <name type="scientific">Platysternon megacephalum</name>
    <name type="common">big-headed turtle</name>
    <dbReference type="NCBI Taxonomy" id="55544"/>
    <lineage>
        <taxon>Eukaryota</taxon>
        <taxon>Metazoa</taxon>
        <taxon>Chordata</taxon>
        <taxon>Craniata</taxon>
        <taxon>Vertebrata</taxon>
        <taxon>Euteleostomi</taxon>
        <taxon>Archelosauria</taxon>
        <taxon>Testudinata</taxon>
        <taxon>Testudines</taxon>
        <taxon>Cryptodira</taxon>
        <taxon>Durocryptodira</taxon>
        <taxon>Testudinoidea</taxon>
        <taxon>Platysternidae</taxon>
        <taxon>Platysternon</taxon>
    </lineage>
</organism>
<dbReference type="GO" id="GO:0016853">
    <property type="term" value="F:isomerase activity"/>
    <property type="evidence" value="ECO:0007669"/>
    <property type="project" value="UniProtKB-KW"/>
</dbReference>
<dbReference type="GO" id="GO:0004659">
    <property type="term" value="F:prenyltransferase activity"/>
    <property type="evidence" value="ECO:0007669"/>
    <property type="project" value="InterPro"/>
</dbReference>
<evidence type="ECO:0000256" key="2">
    <source>
        <dbReference type="ARBA" id="ARBA00006706"/>
    </source>
</evidence>
<dbReference type="PANTHER" id="PTHR12001:SF85">
    <property type="entry name" value="SHORT CHAIN ISOPRENYL DIPHOSPHATE SYNTHASE"/>
    <property type="match status" value="1"/>
</dbReference>